<proteinExistence type="predicted"/>
<dbReference type="EMBL" id="JBITGY010000004">
    <property type="protein sequence ID" value="MFI6498846.1"/>
    <property type="molecule type" value="Genomic_DNA"/>
</dbReference>
<feature type="transmembrane region" description="Helical" evidence="1">
    <location>
        <begin position="46"/>
        <end position="69"/>
    </location>
</feature>
<keyword evidence="1" id="KW-0472">Membrane</keyword>
<keyword evidence="3" id="KW-1185">Reference proteome</keyword>
<dbReference type="PANTHER" id="PTHR36840:SF1">
    <property type="entry name" value="BLL5714 PROTEIN"/>
    <property type="match status" value="1"/>
</dbReference>
<feature type="transmembrane region" description="Helical" evidence="1">
    <location>
        <begin position="21"/>
        <end position="40"/>
    </location>
</feature>
<feature type="transmembrane region" description="Helical" evidence="1">
    <location>
        <begin position="135"/>
        <end position="156"/>
    </location>
</feature>
<accession>A0ABW7YSG6</accession>
<evidence type="ECO:0000256" key="1">
    <source>
        <dbReference type="SAM" id="Phobius"/>
    </source>
</evidence>
<feature type="transmembrane region" description="Helical" evidence="1">
    <location>
        <begin position="199"/>
        <end position="218"/>
    </location>
</feature>
<dbReference type="Proteomes" id="UP001612741">
    <property type="component" value="Unassembled WGS sequence"/>
</dbReference>
<reference evidence="2 3" key="1">
    <citation type="submission" date="2024-10" db="EMBL/GenBank/DDBJ databases">
        <title>The Natural Products Discovery Center: Release of the First 8490 Sequenced Strains for Exploring Actinobacteria Biosynthetic Diversity.</title>
        <authorList>
            <person name="Kalkreuter E."/>
            <person name="Kautsar S.A."/>
            <person name="Yang D."/>
            <person name="Bader C.D."/>
            <person name="Teijaro C.N."/>
            <person name="Fluegel L."/>
            <person name="Davis C.M."/>
            <person name="Simpson J.R."/>
            <person name="Lauterbach L."/>
            <person name="Steele A.D."/>
            <person name="Gui C."/>
            <person name="Meng S."/>
            <person name="Li G."/>
            <person name="Viehrig K."/>
            <person name="Ye F."/>
            <person name="Su P."/>
            <person name="Kiefer A.F."/>
            <person name="Nichols A."/>
            <person name="Cepeda A.J."/>
            <person name="Yan W."/>
            <person name="Fan B."/>
            <person name="Jiang Y."/>
            <person name="Adhikari A."/>
            <person name="Zheng C.-J."/>
            <person name="Schuster L."/>
            <person name="Cowan T.M."/>
            <person name="Smanski M.J."/>
            <person name="Chevrette M.G."/>
            <person name="De Carvalho L.P.S."/>
            <person name="Shen B."/>
        </authorList>
    </citation>
    <scope>NUCLEOTIDE SEQUENCE [LARGE SCALE GENOMIC DNA]</scope>
    <source>
        <strain evidence="2 3">NPDC050545</strain>
    </source>
</reference>
<keyword evidence="1" id="KW-0812">Transmembrane</keyword>
<feature type="transmembrane region" description="Helical" evidence="1">
    <location>
        <begin position="224"/>
        <end position="245"/>
    </location>
</feature>
<keyword evidence="1" id="KW-1133">Transmembrane helix</keyword>
<dbReference type="Pfam" id="PF06772">
    <property type="entry name" value="LtrA"/>
    <property type="match status" value="1"/>
</dbReference>
<gene>
    <name evidence="2" type="ORF">ACIBG2_15765</name>
</gene>
<dbReference type="PANTHER" id="PTHR36840">
    <property type="entry name" value="BLL5714 PROTEIN"/>
    <property type="match status" value="1"/>
</dbReference>
<feature type="transmembrane region" description="Helical" evidence="1">
    <location>
        <begin position="257"/>
        <end position="278"/>
    </location>
</feature>
<feature type="transmembrane region" description="Helical" evidence="1">
    <location>
        <begin position="81"/>
        <end position="98"/>
    </location>
</feature>
<name>A0ABW7YSG6_9ACTN</name>
<feature type="transmembrane region" description="Helical" evidence="1">
    <location>
        <begin position="104"/>
        <end position="123"/>
    </location>
</feature>
<evidence type="ECO:0000313" key="3">
    <source>
        <dbReference type="Proteomes" id="UP001612741"/>
    </source>
</evidence>
<protein>
    <submittedName>
        <fullName evidence="2">Low temperature requirement protein A</fullName>
    </submittedName>
</protein>
<feature type="transmembrane region" description="Helical" evidence="1">
    <location>
        <begin position="290"/>
        <end position="310"/>
    </location>
</feature>
<sequence>MSEHRWQPPRLRLFEGEHRRATWLELLYDLVFVVAVAELADVLAQGGGLAFVGLFVPLWWAWAGYVFYANRFDTDDVSHRLLMLPQILAIALMAASVGDIGSRSALFAGSYVVVRVLLIVAYVRARRHVPEARALTTAYIAGFALAALLWLASLAFEPPVRYVVWALAAAVDLATPFLARRHQGSLPPQTEHLPERFGLFVVIVLGEVVAAVVFGLKGHAVTPGAVVVALAGIAAAMAFWWLYFGHLDESVVLRTRLAGQVWVYAHLPLALGLAAFGIGVEHELAAPGSAGWAVGIPAALVFATLGLQHLCSGDRRSSAIRAASAGAILVLSWRPGAAVLLLVLVLGAAQVGYLLKYRASGEIS</sequence>
<dbReference type="InterPro" id="IPR010640">
    <property type="entry name" value="Low_temperature_requirement_A"/>
</dbReference>
<organism evidence="2 3">
    <name type="scientific">Nonomuraea typhae</name>
    <dbReference type="NCBI Taxonomy" id="2603600"/>
    <lineage>
        <taxon>Bacteria</taxon>
        <taxon>Bacillati</taxon>
        <taxon>Actinomycetota</taxon>
        <taxon>Actinomycetes</taxon>
        <taxon>Streptosporangiales</taxon>
        <taxon>Streptosporangiaceae</taxon>
        <taxon>Nonomuraea</taxon>
    </lineage>
</organism>
<dbReference type="RefSeq" id="WP_397082081.1">
    <property type="nucleotide sequence ID" value="NZ_JBITGY010000004.1"/>
</dbReference>
<feature type="transmembrane region" description="Helical" evidence="1">
    <location>
        <begin position="331"/>
        <end position="355"/>
    </location>
</feature>
<comment type="caution">
    <text evidence="2">The sequence shown here is derived from an EMBL/GenBank/DDBJ whole genome shotgun (WGS) entry which is preliminary data.</text>
</comment>
<evidence type="ECO:0000313" key="2">
    <source>
        <dbReference type="EMBL" id="MFI6498846.1"/>
    </source>
</evidence>